<evidence type="ECO:0000313" key="1">
    <source>
        <dbReference type="EMBL" id="VFU12777.1"/>
    </source>
</evidence>
<dbReference type="PANTHER" id="PTHR11102:SF160">
    <property type="entry name" value="ERAD-ASSOCIATED E3 UBIQUITIN-PROTEIN LIGASE COMPONENT HRD3"/>
    <property type="match status" value="1"/>
</dbReference>
<evidence type="ECO:0008006" key="2">
    <source>
        <dbReference type="Google" id="ProtNLM"/>
    </source>
</evidence>
<dbReference type="SMART" id="SM00671">
    <property type="entry name" value="SEL1"/>
    <property type="match status" value="2"/>
</dbReference>
<reference evidence="1" key="1">
    <citation type="submission" date="2019-03" db="EMBL/GenBank/DDBJ databases">
        <authorList>
            <person name="Hao L."/>
        </authorList>
    </citation>
    <scope>NUCLEOTIDE SEQUENCE</scope>
</reference>
<proteinExistence type="predicted"/>
<dbReference type="Pfam" id="PF08238">
    <property type="entry name" value="Sel1"/>
    <property type="match status" value="2"/>
</dbReference>
<dbReference type="EMBL" id="CAADRM010000055">
    <property type="protein sequence ID" value="VFU12777.1"/>
    <property type="molecule type" value="Genomic_DNA"/>
</dbReference>
<protein>
    <recommendedName>
        <fullName evidence="2">Sel1 repeat family protein</fullName>
    </recommendedName>
</protein>
<dbReference type="InterPro" id="IPR050767">
    <property type="entry name" value="Sel1_AlgK"/>
</dbReference>
<accession>A0A485M1V6</accession>
<gene>
    <name evidence="1" type="ORF">SCFA_1480004</name>
</gene>
<dbReference type="InterPro" id="IPR006597">
    <property type="entry name" value="Sel1-like"/>
</dbReference>
<dbReference type="Gene3D" id="1.25.40.10">
    <property type="entry name" value="Tetratricopeptide repeat domain"/>
    <property type="match status" value="1"/>
</dbReference>
<sequence length="158" mass="17636">MNRHGLFMAFTIVAIACLIYPFALSPVLCADADTEPEETFIMENLLPAQQGDPQAQLFVGYLYETGQGVRQDYAEAVRWYRKAAEQGNTIAQAQLGNMYRLGKGVSQSYVMAYMWFDISARSGNANAKDLRRAVASNMSPAEIAEAKRLSAEWRPGKW</sequence>
<dbReference type="PROSITE" id="PS51257">
    <property type="entry name" value="PROKAR_LIPOPROTEIN"/>
    <property type="match status" value="1"/>
</dbReference>
<dbReference type="PANTHER" id="PTHR11102">
    <property type="entry name" value="SEL-1-LIKE PROTEIN"/>
    <property type="match status" value="1"/>
</dbReference>
<dbReference type="InterPro" id="IPR011990">
    <property type="entry name" value="TPR-like_helical_dom_sf"/>
</dbReference>
<name>A0A485M1V6_9ZZZZ</name>
<organism evidence="1">
    <name type="scientific">anaerobic digester metagenome</name>
    <dbReference type="NCBI Taxonomy" id="1263854"/>
    <lineage>
        <taxon>unclassified sequences</taxon>
        <taxon>metagenomes</taxon>
        <taxon>ecological metagenomes</taxon>
    </lineage>
</organism>
<dbReference type="AlphaFoldDB" id="A0A485M1V6"/>
<dbReference type="SUPFAM" id="SSF81901">
    <property type="entry name" value="HCP-like"/>
    <property type="match status" value="1"/>
</dbReference>